<accession>A0ACC2R4E4</accession>
<dbReference type="Proteomes" id="UP001231649">
    <property type="component" value="Chromosome 11"/>
</dbReference>
<evidence type="ECO:0000313" key="1">
    <source>
        <dbReference type="EMBL" id="KAJ8733262.1"/>
    </source>
</evidence>
<comment type="caution">
    <text evidence="1">The sequence shown here is derived from an EMBL/GenBank/DDBJ whole genome shotgun (WGS) entry which is preliminary data.</text>
</comment>
<gene>
    <name evidence="1" type="ORF">PYW08_001560</name>
</gene>
<name>A0ACC2R4E4_9NEOP</name>
<proteinExistence type="predicted"/>
<keyword evidence="2" id="KW-1185">Reference proteome</keyword>
<reference evidence="1" key="1">
    <citation type="submission" date="2023-03" db="EMBL/GenBank/DDBJ databases">
        <title>Chromosome-level genomes of two armyworms, Mythimna separata and Mythimna loreyi, provide insights into the biosynthesis and reception of sex pheromones.</title>
        <authorList>
            <person name="Zhao H."/>
        </authorList>
    </citation>
    <scope>NUCLEOTIDE SEQUENCE</scope>
    <source>
        <strain evidence="1">BeijingLab</strain>
    </source>
</reference>
<dbReference type="EMBL" id="CM056787">
    <property type="protein sequence ID" value="KAJ8733262.1"/>
    <property type="molecule type" value="Genomic_DNA"/>
</dbReference>
<sequence length="150" mass="17271">MFCLKCSQISKVVLLSVFILANTITPSLSAPSRRIQEGVEVVLETTVYFYSMFAQCMQSAMPSKKYALDDLKTYVNYPSITTVGYAPRFTSNRKFFANMLNSPEFKSVLAADERQLKENMVMKMKYCDSVVMDEQLIKFMYDREVDQTKL</sequence>
<protein>
    <submittedName>
        <fullName evidence="1">Uncharacterized protein</fullName>
    </submittedName>
</protein>
<organism evidence="1 2">
    <name type="scientific">Mythimna loreyi</name>
    <dbReference type="NCBI Taxonomy" id="667449"/>
    <lineage>
        <taxon>Eukaryota</taxon>
        <taxon>Metazoa</taxon>
        <taxon>Ecdysozoa</taxon>
        <taxon>Arthropoda</taxon>
        <taxon>Hexapoda</taxon>
        <taxon>Insecta</taxon>
        <taxon>Pterygota</taxon>
        <taxon>Neoptera</taxon>
        <taxon>Endopterygota</taxon>
        <taxon>Lepidoptera</taxon>
        <taxon>Glossata</taxon>
        <taxon>Ditrysia</taxon>
        <taxon>Noctuoidea</taxon>
        <taxon>Noctuidae</taxon>
        <taxon>Noctuinae</taxon>
        <taxon>Hadenini</taxon>
        <taxon>Mythimna</taxon>
    </lineage>
</organism>
<evidence type="ECO:0000313" key="2">
    <source>
        <dbReference type="Proteomes" id="UP001231649"/>
    </source>
</evidence>